<comment type="cofactor">
    <cofactor evidence="1 9">
        <name>Zn(2+)</name>
        <dbReference type="ChEBI" id="CHEBI:29105"/>
    </cofactor>
</comment>
<protein>
    <recommendedName>
        <fullName evidence="7">Sorbitol dehydrogenase</fullName>
    </recommendedName>
    <alternativeName>
        <fullName evidence="8">Polyol dehydrogenase</fullName>
    </alternativeName>
</protein>
<dbReference type="SMART" id="SM00829">
    <property type="entry name" value="PKS_ER"/>
    <property type="match status" value="1"/>
</dbReference>
<dbReference type="SUPFAM" id="SSF50129">
    <property type="entry name" value="GroES-like"/>
    <property type="match status" value="1"/>
</dbReference>
<dbReference type="Pfam" id="PF00107">
    <property type="entry name" value="ADH_zinc_N"/>
    <property type="match status" value="1"/>
</dbReference>
<dbReference type="STRING" id="407821.A0A087UVW8"/>
<feature type="non-terminal residue" evidence="11">
    <location>
        <position position="347"/>
    </location>
</feature>
<dbReference type="Pfam" id="PF08240">
    <property type="entry name" value="ADH_N"/>
    <property type="match status" value="1"/>
</dbReference>
<keyword evidence="12" id="KW-1185">Reference proteome</keyword>
<sequence length="347" mass="37276">MASDNLTAVFCRGELRLENKPVPEPASDEVLIAIHSVGICGSDIHCWKKGRICSITCEGPLILGHESSGTIVKVGDKVQNLKPGDRVCIEFGRPCKKCEFCKSGRYNLCELTKFGAPFDGSFSQYYCQTADFCFKLPDNVTLEEGSLIEPLAVAVHACRRAAVAAGKSVLICGAGAIGLLNLLTCKAMGVTKICITDISEDRLKVAKKLGASHQIYVKEKDTDSVLEDIISKLGGPPDITIECCGAESSIRLSILVTKRGGVLILVGVGAPEIKLPIFDASVREIDIRGVYRYTNCYPIALELVAGGLVDVKPLITHHFKLQEVNKAFETAHSGADGAIKVLVHCSK</sequence>
<dbReference type="InterPro" id="IPR002328">
    <property type="entry name" value="ADH_Zn_CS"/>
</dbReference>
<dbReference type="SUPFAM" id="SSF51735">
    <property type="entry name" value="NAD(P)-binding Rossmann-fold domains"/>
    <property type="match status" value="1"/>
</dbReference>
<dbReference type="InterPro" id="IPR020843">
    <property type="entry name" value="ER"/>
</dbReference>
<keyword evidence="3 9" id="KW-0479">Metal-binding</keyword>
<evidence type="ECO:0000256" key="2">
    <source>
        <dbReference type="ARBA" id="ARBA00008072"/>
    </source>
</evidence>
<dbReference type="FunFam" id="3.40.50.720:FF:000068">
    <property type="entry name" value="Sorbitol dehydrogenase"/>
    <property type="match status" value="1"/>
</dbReference>
<evidence type="ECO:0000256" key="1">
    <source>
        <dbReference type="ARBA" id="ARBA00001947"/>
    </source>
</evidence>
<evidence type="ECO:0000256" key="8">
    <source>
        <dbReference type="ARBA" id="ARBA00032485"/>
    </source>
</evidence>
<dbReference type="PANTHER" id="PTHR43161">
    <property type="entry name" value="SORBITOL DEHYDROGENASE"/>
    <property type="match status" value="1"/>
</dbReference>
<evidence type="ECO:0000256" key="6">
    <source>
        <dbReference type="ARBA" id="ARBA00023027"/>
    </source>
</evidence>
<proteinExistence type="inferred from homology"/>
<reference evidence="11 12" key="1">
    <citation type="submission" date="2013-11" db="EMBL/GenBank/DDBJ databases">
        <title>Genome sequencing of Stegodyphus mimosarum.</title>
        <authorList>
            <person name="Bechsgaard J."/>
        </authorList>
    </citation>
    <scope>NUCLEOTIDE SEQUENCE [LARGE SCALE GENOMIC DNA]</scope>
</reference>
<keyword evidence="4 9" id="KW-0862">Zinc</keyword>
<evidence type="ECO:0000256" key="3">
    <source>
        <dbReference type="ARBA" id="ARBA00022723"/>
    </source>
</evidence>
<evidence type="ECO:0000256" key="9">
    <source>
        <dbReference type="RuleBase" id="RU361277"/>
    </source>
</evidence>
<accession>A0A087UVW8</accession>
<evidence type="ECO:0000256" key="5">
    <source>
        <dbReference type="ARBA" id="ARBA00023002"/>
    </source>
</evidence>
<comment type="similarity">
    <text evidence="2 9">Belongs to the zinc-containing alcohol dehydrogenase family.</text>
</comment>
<evidence type="ECO:0000313" key="11">
    <source>
        <dbReference type="EMBL" id="KFM81507.1"/>
    </source>
</evidence>
<evidence type="ECO:0000256" key="7">
    <source>
        <dbReference type="ARBA" id="ARBA00026132"/>
    </source>
</evidence>
<evidence type="ECO:0000313" key="12">
    <source>
        <dbReference type="Proteomes" id="UP000054359"/>
    </source>
</evidence>
<dbReference type="PROSITE" id="PS00059">
    <property type="entry name" value="ADH_ZINC"/>
    <property type="match status" value="1"/>
</dbReference>
<dbReference type="OMA" id="GQICDKE"/>
<dbReference type="Proteomes" id="UP000054359">
    <property type="component" value="Unassembled WGS sequence"/>
</dbReference>
<name>A0A087UVW8_STEMI</name>
<dbReference type="AlphaFoldDB" id="A0A087UVW8"/>
<dbReference type="InterPro" id="IPR013149">
    <property type="entry name" value="ADH-like_C"/>
</dbReference>
<dbReference type="InterPro" id="IPR011032">
    <property type="entry name" value="GroES-like_sf"/>
</dbReference>
<dbReference type="Gene3D" id="3.90.180.10">
    <property type="entry name" value="Medium-chain alcohol dehydrogenases, catalytic domain"/>
    <property type="match status" value="1"/>
</dbReference>
<organism evidence="11 12">
    <name type="scientific">Stegodyphus mimosarum</name>
    <name type="common">African social velvet spider</name>
    <dbReference type="NCBI Taxonomy" id="407821"/>
    <lineage>
        <taxon>Eukaryota</taxon>
        <taxon>Metazoa</taxon>
        <taxon>Ecdysozoa</taxon>
        <taxon>Arthropoda</taxon>
        <taxon>Chelicerata</taxon>
        <taxon>Arachnida</taxon>
        <taxon>Araneae</taxon>
        <taxon>Araneomorphae</taxon>
        <taxon>Entelegynae</taxon>
        <taxon>Eresoidea</taxon>
        <taxon>Eresidae</taxon>
        <taxon>Stegodyphus</taxon>
    </lineage>
</organism>
<keyword evidence="5" id="KW-0560">Oxidoreductase</keyword>
<dbReference type="InterPro" id="IPR013154">
    <property type="entry name" value="ADH-like_N"/>
</dbReference>
<keyword evidence="6" id="KW-0520">NAD</keyword>
<dbReference type="Gene3D" id="3.40.50.720">
    <property type="entry name" value="NAD(P)-binding Rossmann-like Domain"/>
    <property type="match status" value="1"/>
</dbReference>
<dbReference type="InterPro" id="IPR036291">
    <property type="entry name" value="NAD(P)-bd_dom_sf"/>
</dbReference>
<feature type="domain" description="Enoyl reductase (ER)" evidence="10">
    <location>
        <begin position="13"/>
        <end position="343"/>
    </location>
</feature>
<dbReference type="PANTHER" id="PTHR43161:SF9">
    <property type="entry name" value="SORBITOL DEHYDROGENASE"/>
    <property type="match status" value="1"/>
</dbReference>
<dbReference type="OrthoDB" id="1879366at2759"/>
<dbReference type="GO" id="GO:0006062">
    <property type="term" value="P:sorbitol catabolic process"/>
    <property type="evidence" value="ECO:0007669"/>
    <property type="project" value="TreeGrafter"/>
</dbReference>
<evidence type="ECO:0000259" key="10">
    <source>
        <dbReference type="SMART" id="SM00829"/>
    </source>
</evidence>
<dbReference type="InterPro" id="IPR045306">
    <property type="entry name" value="SDH-like"/>
</dbReference>
<dbReference type="CDD" id="cd05285">
    <property type="entry name" value="sorbitol_DH"/>
    <property type="match status" value="1"/>
</dbReference>
<dbReference type="GO" id="GO:0003939">
    <property type="term" value="F:L-iditol 2-dehydrogenase (NAD+) activity"/>
    <property type="evidence" value="ECO:0007669"/>
    <property type="project" value="TreeGrafter"/>
</dbReference>
<evidence type="ECO:0000256" key="4">
    <source>
        <dbReference type="ARBA" id="ARBA00022833"/>
    </source>
</evidence>
<gene>
    <name evidence="11" type="ORF">X975_07797</name>
</gene>
<dbReference type="EMBL" id="KK121906">
    <property type="protein sequence ID" value="KFM81507.1"/>
    <property type="molecule type" value="Genomic_DNA"/>
</dbReference>
<dbReference type="GO" id="GO:0008270">
    <property type="term" value="F:zinc ion binding"/>
    <property type="evidence" value="ECO:0007669"/>
    <property type="project" value="InterPro"/>
</dbReference>